<keyword evidence="12" id="KW-1185">Reference proteome</keyword>
<dbReference type="InterPro" id="IPR051089">
    <property type="entry name" value="prtT"/>
</dbReference>
<feature type="compositionally biased region" description="Polar residues" evidence="9">
    <location>
        <begin position="52"/>
        <end position="66"/>
    </location>
</feature>
<dbReference type="GO" id="GO:0000976">
    <property type="term" value="F:transcription cis-regulatory region binding"/>
    <property type="evidence" value="ECO:0007669"/>
    <property type="project" value="TreeGrafter"/>
</dbReference>
<dbReference type="InterPro" id="IPR036864">
    <property type="entry name" value="Zn2-C6_fun-type_DNA-bd_sf"/>
</dbReference>
<dbReference type="PANTHER" id="PTHR31845:SF21">
    <property type="entry name" value="REGULATORY PROTEIN LEU3"/>
    <property type="match status" value="1"/>
</dbReference>
<dbReference type="OrthoDB" id="2341546at2759"/>
<dbReference type="CDD" id="cd12148">
    <property type="entry name" value="fungal_TF_MHR"/>
    <property type="match status" value="1"/>
</dbReference>
<dbReference type="FunFam" id="4.10.240.10:FF:000003">
    <property type="entry name" value="C6 transcription factor (Leu3)"/>
    <property type="match status" value="1"/>
</dbReference>
<feature type="compositionally biased region" description="Low complexity" evidence="9">
    <location>
        <begin position="671"/>
        <end position="687"/>
    </location>
</feature>
<evidence type="ECO:0000256" key="8">
    <source>
        <dbReference type="SAM" id="Coils"/>
    </source>
</evidence>
<feature type="region of interest" description="Disordered" evidence="9">
    <location>
        <begin position="1"/>
        <end position="70"/>
    </location>
</feature>
<comment type="subcellular location">
    <subcellularLocation>
        <location evidence="1">Nucleus</location>
    </subcellularLocation>
</comment>
<dbReference type="InterPro" id="IPR007219">
    <property type="entry name" value="XnlR_reg_dom"/>
</dbReference>
<dbReference type="GO" id="GO:0000981">
    <property type="term" value="F:DNA-binding transcription factor activity, RNA polymerase II-specific"/>
    <property type="evidence" value="ECO:0007669"/>
    <property type="project" value="InterPro"/>
</dbReference>
<reference evidence="11 12" key="1">
    <citation type="submission" date="2019-06" db="EMBL/GenBank/DDBJ databases">
        <title>A chromosomal-level reference genome of Carpinus fangiana (Coryloideae, Betulaceae).</title>
        <authorList>
            <person name="Yang X."/>
            <person name="Wang Z."/>
            <person name="Zhang L."/>
            <person name="Hao G."/>
            <person name="Liu J."/>
            <person name="Yang Y."/>
        </authorList>
    </citation>
    <scope>NUCLEOTIDE SEQUENCE [LARGE SCALE GENOMIC DNA]</scope>
    <source>
        <strain evidence="11">Cfa_2016G</strain>
        <tissue evidence="11">Leaf</tissue>
    </source>
</reference>
<evidence type="ECO:0000256" key="2">
    <source>
        <dbReference type="ARBA" id="ARBA00022723"/>
    </source>
</evidence>
<dbReference type="EMBL" id="VIBQ01000017">
    <property type="protein sequence ID" value="KAB8360615.1"/>
    <property type="molecule type" value="Genomic_DNA"/>
</dbReference>
<name>A0A5N6KXT6_9ROSI</name>
<evidence type="ECO:0000259" key="10">
    <source>
        <dbReference type="PROSITE" id="PS50048"/>
    </source>
</evidence>
<keyword evidence="7" id="KW-0539">Nucleus</keyword>
<accession>A0A5N6KXT6</accession>
<keyword evidence="2" id="KW-0479">Metal-binding</keyword>
<organism evidence="11 12">
    <name type="scientific">Carpinus fangiana</name>
    <dbReference type="NCBI Taxonomy" id="176857"/>
    <lineage>
        <taxon>Eukaryota</taxon>
        <taxon>Viridiplantae</taxon>
        <taxon>Streptophyta</taxon>
        <taxon>Embryophyta</taxon>
        <taxon>Tracheophyta</taxon>
        <taxon>Spermatophyta</taxon>
        <taxon>Magnoliopsida</taxon>
        <taxon>eudicotyledons</taxon>
        <taxon>Gunneridae</taxon>
        <taxon>Pentapetalae</taxon>
        <taxon>rosids</taxon>
        <taxon>fabids</taxon>
        <taxon>Fagales</taxon>
        <taxon>Betulaceae</taxon>
        <taxon>Carpinus</taxon>
    </lineage>
</organism>
<dbReference type="SUPFAM" id="SSF57701">
    <property type="entry name" value="Zn2/Cys6 DNA-binding domain"/>
    <property type="match status" value="1"/>
</dbReference>
<evidence type="ECO:0000256" key="7">
    <source>
        <dbReference type="ARBA" id="ARBA00023242"/>
    </source>
</evidence>
<dbReference type="PROSITE" id="PS50048">
    <property type="entry name" value="ZN2_CY6_FUNGAL_2"/>
    <property type="match status" value="1"/>
</dbReference>
<dbReference type="Proteomes" id="UP000327013">
    <property type="component" value="Unassembled WGS sequence"/>
</dbReference>
<dbReference type="Pfam" id="PF00172">
    <property type="entry name" value="Zn_clus"/>
    <property type="match status" value="1"/>
</dbReference>
<keyword evidence="3" id="KW-0862">Zinc</keyword>
<proteinExistence type="predicted"/>
<evidence type="ECO:0000256" key="6">
    <source>
        <dbReference type="ARBA" id="ARBA00023163"/>
    </source>
</evidence>
<comment type="caution">
    <text evidence="11">The sequence shown here is derived from an EMBL/GenBank/DDBJ whole genome shotgun (WGS) entry which is preliminary data.</text>
</comment>
<dbReference type="PANTHER" id="PTHR31845">
    <property type="entry name" value="FINGER DOMAIN PROTEIN, PUTATIVE-RELATED"/>
    <property type="match status" value="1"/>
</dbReference>
<dbReference type="GO" id="GO:0045893">
    <property type="term" value="P:positive regulation of DNA-templated transcription"/>
    <property type="evidence" value="ECO:0007669"/>
    <property type="project" value="UniProtKB-ARBA"/>
</dbReference>
<evidence type="ECO:0000256" key="1">
    <source>
        <dbReference type="ARBA" id="ARBA00004123"/>
    </source>
</evidence>
<feature type="coiled-coil region" evidence="8">
    <location>
        <begin position="112"/>
        <end position="139"/>
    </location>
</feature>
<sequence length="797" mass="87488">MAPAGRGENGKNPHFPIDPNIMLSVGEGHGNKRKRASMEAEHSSGSVEPDAHSNTNINGSNGNQARPSPMKRACNECRQQKLRCDVQVDPYQDCARCRRLGLECRIDANFRRVGKRSRNAEMEREIQELRKKIADKEAGHSTIDTNLSNAQLLAKDPLTALHQGAAGSLLDLRNSTSTPRGRGSSKSDVETLGTVTLKHDKVEDLFQTFFMFYHPFLPVLDPGQPWEFYRRISPLLFWTIIAVAARRYHEDTTLLTGLAGPLSSLTWQTVAQVPQNYHVVKAFCLLCTWPLPTKSTSTDPTFMFAGLMVQIALQTGLHRPSHTQDFSRIKIELREDEVGDRIRTWASCNIVSQAISTGYGQPPKSIYDWTLTSLSETPIGSAATSSSLPGDLYWRLQIERYCNKISQKFYNNRTNDIGITEAEQRNAFMSLLELEYGELQRKVALLNSPVVQLHLLAAGLHLRLSAFFDDWQAPNYKDDLMELYLATKKFLTSALELNAPASTSGPLSGGIVSPTASASSPPFPSMTGFPDSPTLPHVGSYIMQMLLAGGFTLMKLLNSFFAQHIDAEHARTLFNATIRAIRAISVANNDLPGRLAEVLAQLWRRPVLNNSRGAVDDSLVLKVRCRMSMSLLFDSVWRWREEFQFKDLHALANLERAVENPTDPEAPPQPQQQQQQKPQQPLQGQQQNAGNLSAGIGSGPGKDDGDGNFAGLIGSGTGAQNFGGATSAASQIHGGSMQTMIAGSHETLPSTAMAGTDMGAFGDLNYEVFDPLTWMLDGDMDAFPSFEGSGSFGGTGQ</sequence>
<dbReference type="Pfam" id="PF04082">
    <property type="entry name" value="Fungal_trans"/>
    <property type="match status" value="1"/>
</dbReference>
<dbReference type="PROSITE" id="PS00463">
    <property type="entry name" value="ZN2_CY6_FUNGAL_1"/>
    <property type="match status" value="1"/>
</dbReference>
<evidence type="ECO:0000256" key="5">
    <source>
        <dbReference type="ARBA" id="ARBA00023125"/>
    </source>
</evidence>
<dbReference type="InterPro" id="IPR001138">
    <property type="entry name" value="Zn2Cys6_DnaBD"/>
</dbReference>
<keyword evidence="4" id="KW-0805">Transcription regulation</keyword>
<dbReference type="GO" id="GO:0008270">
    <property type="term" value="F:zinc ion binding"/>
    <property type="evidence" value="ECO:0007669"/>
    <property type="project" value="InterPro"/>
</dbReference>
<keyword evidence="5" id="KW-0238">DNA-binding</keyword>
<dbReference type="AlphaFoldDB" id="A0A5N6KXT6"/>
<dbReference type="CDD" id="cd00067">
    <property type="entry name" value="GAL4"/>
    <property type="match status" value="1"/>
</dbReference>
<evidence type="ECO:0000313" key="12">
    <source>
        <dbReference type="Proteomes" id="UP000327013"/>
    </source>
</evidence>
<feature type="domain" description="Zn(2)-C6 fungal-type" evidence="10">
    <location>
        <begin position="73"/>
        <end position="106"/>
    </location>
</feature>
<gene>
    <name evidence="11" type="ORF">FH972_024352</name>
</gene>
<protein>
    <recommendedName>
        <fullName evidence="10">Zn(2)-C6 fungal-type domain-containing protein</fullName>
    </recommendedName>
</protein>
<keyword evidence="8" id="KW-0175">Coiled coil</keyword>
<dbReference type="Gene3D" id="4.10.240.10">
    <property type="entry name" value="Zn(2)-C6 fungal-type DNA-binding domain"/>
    <property type="match status" value="1"/>
</dbReference>
<dbReference type="SMART" id="SM00066">
    <property type="entry name" value="GAL4"/>
    <property type="match status" value="1"/>
</dbReference>
<evidence type="ECO:0000256" key="9">
    <source>
        <dbReference type="SAM" id="MobiDB-lite"/>
    </source>
</evidence>
<keyword evidence="6" id="KW-0804">Transcription</keyword>
<dbReference type="GO" id="GO:0006351">
    <property type="term" value="P:DNA-templated transcription"/>
    <property type="evidence" value="ECO:0007669"/>
    <property type="project" value="InterPro"/>
</dbReference>
<evidence type="ECO:0000256" key="4">
    <source>
        <dbReference type="ARBA" id="ARBA00023015"/>
    </source>
</evidence>
<evidence type="ECO:0000313" key="11">
    <source>
        <dbReference type="EMBL" id="KAB8360615.1"/>
    </source>
</evidence>
<dbReference type="GO" id="GO:0005634">
    <property type="term" value="C:nucleus"/>
    <property type="evidence" value="ECO:0007669"/>
    <property type="project" value="UniProtKB-SubCell"/>
</dbReference>
<evidence type="ECO:0000256" key="3">
    <source>
        <dbReference type="ARBA" id="ARBA00022833"/>
    </source>
</evidence>
<feature type="region of interest" description="Disordered" evidence="9">
    <location>
        <begin position="659"/>
        <end position="712"/>
    </location>
</feature>